<name>A0A1A5IC63_RHILI</name>
<sequence>MTTDYVRAAYSKRRLATKIGWRCKFAGLGQKAIRWVWSTSESIIDRAVCHRTLAQFRFQPLAHRLRLAPNRHIVKTLQPGIGQLLPVIRHGAFLAVLARLSAIHLGVVHTLLVLLSHGHRQPSLSIDLNAKALLLSPPHYGPISSAVDMDKQHEPLGDNHTRLHS</sequence>
<organism evidence="2 3">
    <name type="scientific">Rhizobium loti</name>
    <name type="common">Mesorhizobium loti</name>
    <dbReference type="NCBI Taxonomy" id="381"/>
    <lineage>
        <taxon>Bacteria</taxon>
        <taxon>Pseudomonadati</taxon>
        <taxon>Pseudomonadota</taxon>
        <taxon>Alphaproteobacteria</taxon>
        <taxon>Hyphomicrobiales</taxon>
        <taxon>Phyllobacteriaceae</taxon>
        <taxon>Mesorhizobium</taxon>
    </lineage>
</organism>
<protein>
    <submittedName>
        <fullName evidence="2">Uncharacterized protein</fullName>
    </submittedName>
</protein>
<dbReference type="EMBL" id="LZTJ01000012">
    <property type="protein sequence ID" value="OBP76828.1"/>
    <property type="molecule type" value="Genomic_DNA"/>
</dbReference>
<dbReference type="AlphaFoldDB" id="A0A1A5IC63"/>
<comment type="caution">
    <text evidence="2">The sequence shown here is derived from an EMBL/GenBank/DDBJ whole genome shotgun (WGS) entry which is preliminary data.</text>
</comment>
<feature type="compositionally biased region" description="Basic and acidic residues" evidence="1">
    <location>
        <begin position="148"/>
        <end position="165"/>
    </location>
</feature>
<feature type="region of interest" description="Disordered" evidence="1">
    <location>
        <begin position="146"/>
        <end position="165"/>
    </location>
</feature>
<evidence type="ECO:0000256" key="1">
    <source>
        <dbReference type="SAM" id="MobiDB-lite"/>
    </source>
</evidence>
<evidence type="ECO:0000313" key="3">
    <source>
        <dbReference type="Proteomes" id="UP000093748"/>
    </source>
</evidence>
<evidence type="ECO:0000313" key="2">
    <source>
        <dbReference type="EMBL" id="OBP76828.1"/>
    </source>
</evidence>
<proteinExistence type="predicted"/>
<dbReference type="Proteomes" id="UP000093748">
    <property type="component" value="Unassembled WGS sequence"/>
</dbReference>
<reference evidence="3" key="1">
    <citation type="submission" date="2016-06" db="EMBL/GenBank/DDBJ databases">
        <title>NZP2037 Pacbio-Illumina hybrid assembly.</title>
        <authorList>
            <person name="Ramsay J.P."/>
        </authorList>
    </citation>
    <scope>NUCLEOTIDE SEQUENCE [LARGE SCALE GENOMIC DNA]</scope>
    <source>
        <strain evidence="3">R7ANS::ICEMlSym2042</strain>
    </source>
</reference>
<gene>
    <name evidence="2" type="ORF">BAE39_12165</name>
</gene>
<accession>A0A1A5IC63</accession>